<dbReference type="FunCoup" id="A0A1U8BFJ7">
    <property type="interactions" value="309"/>
</dbReference>
<dbReference type="OrthoDB" id="269227at2759"/>
<feature type="disulfide bond" evidence="4">
    <location>
        <begin position="417"/>
        <end position="456"/>
    </location>
</feature>
<dbReference type="InterPro" id="IPR007867">
    <property type="entry name" value="GMC_OxRtase_C"/>
</dbReference>
<feature type="binding site" evidence="3">
    <location>
        <position position="124"/>
    </location>
    <ligand>
        <name>FAD</name>
        <dbReference type="ChEBI" id="CHEBI:57692"/>
    </ligand>
</feature>
<dbReference type="GO" id="GO:0016614">
    <property type="term" value="F:oxidoreductase activity, acting on CH-OH group of donors"/>
    <property type="evidence" value="ECO:0007669"/>
    <property type="project" value="InterPro"/>
</dbReference>
<dbReference type="Proteomes" id="UP000189703">
    <property type="component" value="Unplaced"/>
</dbReference>
<keyword evidence="2" id="KW-0732">Signal</keyword>
<dbReference type="InterPro" id="IPR036188">
    <property type="entry name" value="FAD/NAD-bd_sf"/>
</dbReference>
<protein>
    <submittedName>
        <fullName evidence="6">Protein HOTHEAD-like</fullName>
    </submittedName>
</protein>
<evidence type="ECO:0000313" key="6">
    <source>
        <dbReference type="RefSeq" id="XP_010275236.1"/>
    </source>
</evidence>
<dbReference type="SUPFAM" id="SSF54373">
    <property type="entry name" value="FAD-linked reductases, C-terminal domain"/>
    <property type="match status" value="1"/>
</dbReference>
<dbReference type="PANTHER" id="PTHR45968">
    <property type="entry name" value="OSJNBA0019K04.7 PROTEIN"/>
    <property type="match status" value="1"/>
</dbReference>
<feature type="binding site" evidence="3">
    <location>
        <position position="237"/>
    </location>
    <ligand>
        <name>FAD</name>
        <dbReference type="ChEBI" id="CHEBI:57692"/>
    </ligand>
</feature>
<evidence type="ECO:0000256" key="4">
    <source>
        <dbReference type="PIRSR" id="PIRSR000137-3"/>
    </source>
</evidence>
<dbReference type="OMA" id="TDPDPNM"/>
<proteinExistence type="inferred from homology"/>
<dbReference type="eggNOG" id="KOG1238">
    <property type="taxonomic scope" value="Eukaryota"/>
</dbReference>
<keyword evidence="4" id="KW-1015">Disulfide bond</keyword>
<dbReference type="Gene3D" id="3.30.410.40">
    <property type="match status" value="1"/>
</dbReference>
<dbReference type="Pfam" id="PF00732">
    <property type="entry name" value="GMC_oxred_N"/>
    <property type="match status" value="1"/>
</dbReference>
<dbReference type="Gene3D" id="3.50.50.60">
    <property type="entry name" value="FAD/NAD(P)-binding domain"/>
    <property type="match status" value="1"/>
</dbReference>
<dbReference type="PIRSF" id="PIRSF000137">
    <property type="entry name" value="Alcohol_oxidase"/>
    <property type="match status" value="1"/>
</dbReference>
<name>A0A1U8BFJ7_NELNU</name>
<dbReference type="PROSITE" id="PS00624">
    <property type="entry name" value="GMC_OXRED_2"/>
    <property type="match status" value="1"/>
</dbReference>
<dbReference type="InterPro" id="IPR051871">
    <property type="entry name" value="GMC_Oxidoreductase-Related"/>
</dbReference>
<reference evidence="6" key="1">
    <citation type="submission" date="2025-08" db="UniProtKB">
        <authorList>
            <consortium name="RefSeq"/>
        </authorList>
    </citation>
    <scope>IDENTIFICATION</scope>
</reference>
<feature type="binding site" evidence="3">
    <location>
        <position position="463"/>
    </location>
    <ligand>
        <name>substrate</name>
    </ligand>
</feature>
<dbReference type="GO" id="GO:0050660">
    <property type="term" value="F:flavin adenine dinucleotide binding"/>
    <property type="evidence" value="ECO:0007669"/>
    <property type="project" value="InterPro"/>
</dbReference>
<sequence length="536" mass="59180">MELQEVIHLILSAFYLLIVSFSSCSLSVPEGDRLPYMTSDIREASGKSFDYIIVGGGASGCPLAATLSERFSVLLVERGGSPYGDPFILEKKNYGLSLIQTDEYSSVAQRFVSEEGVANLRGRVLGGSTAINGGFYSRASESYIKRVGWDEKLVRDAYEWVESKVVFKPELSLWQSFVIDGFVEAGILPFNGFSLKHVGGTKVGGSTFDEYGRRHTSADLLAAGNWKRLTVLLNATVKNVIFQRSGDGGKPRAQGIRFINSDSKTNCSYKAYLNYDPISRPWGDVILSAGTLSSPQILMLSGIGPRDHLKNFKIYPLVDANMVGKGVTDNPCIALAIDSEISLPPDPPQVVGIANGYQIIVQSLILPISFKETRVFVVAKLSFPLSRGTLELKTTDPRQNPSVKFNYLVEKRDMHECVKMARLVERVAGSKAMKWFERTHNNETLMSTNEKLREFCGMNVRTYYHYFGGCSVGSVVDKDYKVYGVDGLRVIDGSTLVDSPGTNPMATLLLLGRYQGIKILQERVDDLVNSIPDSHY</sequence>
<evidence type="ECO:0000256" key="3">
    <source>
        <dbReference type="PIRSR" id="PIRSR000137-2"/>
    </source>
</evidence>
<gene>
    <name evidence="6" type="primary">LOC104610362</name>
</gene>
<keyword evidence="3" id="KW-0285">Flavoprotein</keyword>
<dbReference type="RefSeq" id="XP_010275236.1">
    <property type="nucleotide sequence ID" value="XM_010276934.2"/>
</dbReference>
<comment type="similarity">
    <text evidence="1">Belongs to the GMC oxidoreductase family.</text>
</comment>
<dbReference type="PANTHER" id="PTHR45968:SF19">
    <property type="entry name" value="GLUCOSE-METHANOL-CHOLINE (GMC) OXIDOREDUCTASE FAMILY PROTEIN"/>
    <property type="match status" value="1"/>
</dbReference>
<dbReference type="GeneID" id="104610362"/>
<dbReference type="AlphaFoldDB" id="A0A1U8BFJ7"/>
<dbReference type="STRING" id="4432.A0A1U8BFJ7"/>
<organism evidence="5 6">
    <name type="scientific">Nelumbo nucifera</name>
    <name type="common">Sacred lotus</name>
    <dbReference type="NCBI Taxonomy" id="4432"/>
    <lineage>
        <taxon>Eukaryota</taxon>
        <taxon>Viridiplantae</taxon>
        <taxon>Streptophyta</taxon>
        <taxon>Embryophyta</taxon>
        <taxon>Tracheophyta</taxon>
        <taxon>Spermatophyta</taxon>
        <taxon>Magnoliopsida</taxon>
        <taxon>Proteales</taxon>
        <taxon>Nelumbonaceae</taxon>
        <taxon>Nelumbo</taxon>
    </lineage>
</organism>
<dbReference type="KEGG" id="nnu:104610362"/>
<evidence type="ECO:0000256" key="1">
    <source>
        <dbReference type="ARBA" id="ARBA00010790"/>
    </source>
</evidence>
<evidence type="ECO:0000313" key="5">
    <source>
        <dbReference type="Proteomes" id="UP000189703"/>
    </source>
</evidence>
<accession>A0A1U8BFJ7</accession>
<comment type="cofactor">
    <cofactor evidence="3">
        <name>FAD</name>
        <dbReference type="ChEBI" id="CHEBI:57692"/>
    </cofactor>
</comment>
<evidence type="ECO:0000256" key="2">
    <source>
        <dbReference type="ARBA" id="ARBA00022729"/>
    </source>
</evidence>
<dbReference type="InterPro" id="IPR000172">
    <property type="entry name" value="GMC_OxRdtase_N"/>
</dbReference>
<keyword evidence="3" id="KW-0274">FAD</keyword>
<dbReference type="InterPro" id="IPR012132">
    <property type="entry name" value="GMC_OxRdtase"/>
</dbReference>
<dbReference type="SUPFAM" id="SSF51905">
    <property type="entry name" value="FAD/NAD(P)-binding domain"/>
    <property type="match status" value="1"/>
</dbReference>
<feature type="binding site" evidence="3">
    <location>
        <position position="493"/>
    </location>
    <ligand>
        <name>FAD</name>
        <dbReference type="ChEBI" id="CHEBI:57692"/>
    </ligand>
</feature>
<dbReference type="Pfam" id="PF05199">
    <property type="entry name" value="GMC_oxred_C"/>
    <property type="match status" value="1"/>
</dbReference>
<keyword evidence="5" id="KW-1185">Reference proteome</keyword>